<keyword evidence="3" id="KW-1003">Cell membrane</keyword>
<reference evidence="10 11" key="1">
    <citation type="journal article" date="2019" name="Nat. Microbiol.">
        <title>Mediterranean grassland soil C-N compound turnover is dependent on rainfall and depth, and is mediated by genomically divergent microorganisms.</title>
        <authorList>
            <person name="Diamond S."/>
            <person name="Andeer P.F."/>
            <person name="Li Z."/>
            <person name="Crits-Christoph A."/>
            <person name="Burstein D."/>
            <person name="Anantharaman K."/>
            <person name="Lane K.R."/>
            <person name="Thomas B.C."/>
            <person name="Pan C."/>
            <person name="Northen T.R."/>
            <person name="Banfield J.F."/>
        </authorList>
    </citation>
    <scope>NUCLEOTIDE SEQUENCE [LARGE SCALE GENOMIC DNA]</scope>
    <source>
        <strain evidence="10">WS_8</strain>
    </source>
</reference>
<sequence length="370" mass="40026">MGQHDPGGDGVLHRGLVDHALSGARDPAHRGEPQPGRRRAQGRPDARIAGAEPAVTVTIARRLALSVVVLVIVCAITFVIFFAVPGKPAELIAGKYATPQTVALIEKRLGLDQPKPLQFLRFITHAARGDWGFSYVSQQPVLPTILVAFPKTLSLTLGALVIWILLGVPVGILSALKPGSVWDRMAMVGALVGISMPAYWIGLLFLRLFADLLGWFPLGDYEEIARAGVSGWAHHLALPWVTLALLYAGWYARMTRAQMLDVARLDYVRTAYAKGLSRRAVVGRHILRNALLPLVTMLGMDVAYLLGGAVLTESVFGIPGIGGLAWRAIRMRDLPMVMGTVLFAAVFIVLANLIVDLIYCALDPRIQADA</sequence>
<dbReference type="Pfam" id="PF19300">
    <property type="entry name" value="BPD_transp_1_N"/>
    <property type="match status" value="1"/>
</dbReference>
<comment type="similarity">
    <text evidence="7">Belongs to the binding-protein-dependent transport system permease family.</text>
</comment>
<comment type="caution">
    <text evidence="10">The sequence shown here is derived from an EMBL/GenBank/DDBJ whole genome shotgun (WGS) entry which is preliminary data.</text>
</comment>
<dbReference type="GO" id="GO:0055085">
    <property type="term" value="P:transmembrane transport"/>
    <property type="evidence" value="ECO:0007669"/>
    <property type="project" value="InterPro"/>
</dbReference>
<organism evidence="10 11">
    <name type="scientific">Eiseniibacteriota bacterium</name>
    <dbReference type="NCBI Taxonomy" id="2212470"/>
    <lineage>
        <taxon>Bacteria</taxon>
        <taxon>Candidatus Eiseniibacteriota</taxon>
    </lineage>
</organism>
<dbReference type="Proteomes" id="UP000316609">
    <property type="component" value="Unassembled WGS sequence"/>
</dbReference>
<evidence type="ECO:0000256" key="4">
    <source>
        <dbReference type="ARBA" id="ARBA00022692"/>
    </source>
</evidence>
<feature type="transmembrane region" description="Helical" evidence="7">
    <location>
        <begin position="229"/>
        <end position="250"/>
    </location>
</feature>
<dbReference type="InterPro" id="IPR000515">
    <property type="entry name" value="MetI-like"/>
</dbReference>
<dbReference type="InterPro" id="IPR045621">
    <property type="entry name" value="BPD_transp_1_N"/>
</dbReference>
<dbReference type="EMBL" id="VBOY01000013">
    <property type="protein sequence ID" value="TMQ68273.1"/>
    <property type="molecule type" value="Genomic_DNA"/>
</dbReference>
<evidence type="ECO:0000256" key="5">
    <source>
        <dbReference type="ARBA" id="ARBA00022989"/>
    </source>
</evidence>
<evidence type="ECO:0000259" key="9">
    <source>
        <dbReference type="PROSITE" id="PS50928"/>
    </source>
</evidence>
<dbReference type="InterPro" id="IPR035906">
    <property type="entry name" value="MetI-like_sf"/>
</dbReference>
<keyword evidence="2 7" id="KW-0813">Transport</keyword>
<evidence type="ECO:0000313" key="11">
    <source>
        <dbReference type="Proteomes" id="UP000316609"/>
    </source>
</evidence>
<feature type="transmembrane region" description="Helical" evidence="7">
    <location>
        <begin position="63"/>
        <end position="84"/>
    </location>
</feature>
<dbReference type="PANTHER" id="PTHR43163:SF6">
    <property type="entry name" value="DIPEPTIDE TRANSPORT SYSTEM PERMEASE PROTEIN DPPB-RELATED"/>
    <property type="match status" value="1"/>
</dbReference>
<evidence type="ECO:0000256" key="3">
    <source>
        <dbReference type="ARBA" id="ARBA00022475"/>
    </source>
</evidence>
<comment type="subcellular location">
    <subcellularLocation>
        <location evidence="1 7">Cell membrane</location>
        <topology evidence="1 7">Multi-pass membrane protein</topology>
    </subcellularLocation>
</comment>
<name>A0A538TXB7_UNCEI</name>
<dbReference type="Pfam" id="PF00528">
    <property type="entry name" value="BPD_transp_1"/>
    <property type="match status" value="1"/>
</dbReference>
<feature type="domain" description="ABC transmembrane type-1" evidence="9">
    <location>
        <begin position="149"/>
        <end position="359"/>
    </location>
</feature>
<evidence type="ECO:0000256" key="6">
    <source>
        <dbReference type="ARBA" id="ARBA00023136"/>
    </source>
</evidence>
<feature type="transmembrane region" description="Helical" evidence="7">
    <location>
        <begin position="341"/>
        <end position="362"/>
    </location>
</feature>
<evidence type="ECO:0000256" key="1">
    <source>
        <dbReference type="ARBA" id="ARBA00004651"/>
    </source>
</evidence>
<keyword evidence="5 7" id="KW-1133">Transmembrane helix</keyword>
<accession>A0A538TXB7</accession>
<dbReference type="PANTHER" id="PTHR43163">
    <property type="entry name" value="DIPEPTIDE TRANSPORT SYSTEM PERMEASE PROTEIN DPPB-RELATED"/>
    <property type="match status" value="1"/>
</dbReference>
<feature type="region of interest" description="Disordered" evidence="8">
    <location>
        <begin position="23"/>
        <end position="46"/>
    </location>
</feature>
<dbReference type="GO" id="GO:0005886">
    <property type="term" value="C:plasma membrane"/>
    <property type="evidence" value="ECO:0007669"/>
    <property type="project" value="UniProtKB-SubCell"/>
</dbReference>
<dbReference type="SUPFAM" id="SSF161098">
    <property type="entry name" value="MetI-like"/>
    <property type="match status" value="1"/>
</dbReference>
<evidence type="ECO:0000313" key="10">
    <source>
        <dbReference type="EMBL" id="TMQ68273.1"/>
    </source>
</evidence>
<feature type="transmembrane region" description="Helical" evidence="7">
    <location>
        <begin position="188"/>
        <end position="209"/>
    </location>
</feature>
<dbReference type="CDD" id="cd06261">
    <property type="entry name" value="TM_PBP2"/>
    <property type="match status" value="1"/>
</dbReference>
<feature type="transmembrane region" description="Helical" evidence="7">
    <location>
        <begin position="153"/>
        <end position="176"/>
    </location>
</feature>
<dbReference type="PROSITE" id="PS50928">
    <property type="entry name" value="ABC_TM1"/>
    <property type="match status" value="1"/>
</dbReference>
<gene>
    <name evidence="10" type="ORF">E6K78_01990</name>
</gene>
<protein>
    <submittedName>
        <fullName evidence="10">ABC transporter permease</fullName>
    </submittedName>
</protein>
<dbReference type="AlphaFoldDB" id="A0A538TXB7"/>
<evidence type="ECO:0000256" key="2">
    <source>
        <dbReference type="ARBA" id="ARBA00022448"/>
    </source>
</evidence>
<keyword evidence="4 7" id="KW-0812">Transmembrane</keyword>
<proteinExistence type="inferred from homology"/>
<evidence type="ECO:0000256" key="7">
    <source>
        <dbReference type="RuleBase" id="RU363032"/>
    </source>
</evidence>
<dbReference type="Gene3D" id="1.10.3720.10">
    <property type="entry name" value="MetI-like"/>
    <property type="match status" value="1"/>
</dbReference>
<evidence type="ECO:0000256" key="8">
    <source>
        <dbReference type="SAM" id="MobiDB-lite"/>
    </source>
</evidence>
<keyword evidence="6 7" id="KW-0472">Membrane</keyword>